<dbReference type="STRING" id="930990.A0A067MRU8"/>
<dbReference type="GO" id="GO:0020037">
    <property type="term" value="F:heme binding"/>
    <property type="evidence" value="ECO:0007669"/>
    <property type="project" value="InterPro"/>
</dbReference>
<evidence type="ECO:0000256" key="3">
    <source>
        <dbReference type="ARBA" id="ARBA00022723"/>
    </source>
</evidence>
<evidence type="ECO:0000256" key="6">
    <source>
        <dbReference type="ARBA" id="ARBA00023033"/>
    </source>
</evidence>
<dbReference type="InterPro" id="IPR036396">
    <property type="entry name" value="Cyt_P450_sf"/>
</dbReference>
<evidence type="ECO:0000256" key="2">
    <source>
        <dbReference type="ARBA" id="ARBA00022617"/>
    </source>
</evidence>
<evidence type="ECO:0000313" key="8">
    <source>
        <dbReference type="EMBL" id="KDQ18304.1"/>
    </source>
</evidence>
<gene>
    <name evidence="8" type="ORF">BOTBODRAFT_28718</name>
</gene>
<dbReference type="OrthoDB" id="1470350at2759"/>
<dbReference type="InterPro" id="IPR050196">
    <property type="entry name" value="Cytochrome_P450_Monoox"/>
</dbReference>
<dbReference type="Pfam" id="PF00067">
    <property type="entry name" value="p450"/>
    <property type="match status" value="1"/>
</dbReference>
<sequence length="524" mass="59512">MMYYAVPSLLLVSYVFSRIIKYYSGRRAVGYLRGYAPALSSGSVLGMQLPTNIEAPYIWNPGLGISWDGRHGSLYKDSDMYSLVPWISGPPQVFVASFETMEQVSAHGFGFDKRVFNPGETMFGENIATTQKDSWKKHRRVFTPGFSNKTYAHLWESTIEIFKDMMATEGWDRKKEVFIPIVNRVTTKFAMSTLCSCAFGFPHPWSKPPMVGNGEMSLLECIIILKRTLAYHILVPRWAYYLPIPFLGMIENAYKLMTEYLQSLIAIRRQQLKDAKSGDEAPADVFSAIVQAHEGDEKSRMTEKQILSDAFVLLFAGHATTAHTICSTIGLLAYYQDEQDKAYDEITSVLAGGRLPVFDDLESFMHLHYCFMEANRLFPVFPVVLREAVEDTRLTTPSRTPGKPDEEIYVRKGTEIAIDYAAIYYNPRYYPDPEAFKPSRFDPAVTPTPVQFIGMGVGPRACMGRKFAFTEAVCFLVMLLRDWKIDVALERGETREEWKKRALTASVNGMLTMAPLPVRLIRRE</sequence>
<dbReference type="InterPro" id="IPR001128">
    <property type="entry name" value="Cyt_P450"/>
</dbReference>
<keyword evidence="9" id="KW-1185">Reference proteome</keyword>
<reference evidence="9" key="1">
    <citation type="journal article" date="2014" name="Proc. Natl. Acad. Sci. U.S.A.">
        <title>Extensive sampling of basidiomycete genomes demonstrates inadequacy of the white-rot/brown-rot paradigm for wood decay fungi.</title>
        <authorList>
            <person name="Riley R."/>
            <person name="Salamov A.A."/>
            <person name="Brown D.W."/>
            <person name="Nagy L.G."/>
            <person name="Floudas D."/>
            <person name="Held B.W."/>
            <person name="Levasseur A."/>
            <person name="Lombard V."/>
            <person name="Morin E."/>
            <person name="Otillar R."/>
            <person name="Lindquist E.A."/>
            <person name="Sun H."/>
            <person name="LaButti K.M."/>
            <person name="Schmutz J."/>
            <person name="Jabbour D."/>
            <person name="Luo H."/>
            <person name="Baker S.E."/>
            <person name="Pisabarro A.G."/>
            <person name="Walton J.D."/>
            <person name="Blanchette R.A."/>
            <person name="Henrissat B."/>
            <person name="Martin F."/>
            <person name="Cullen D."/>
            <person name="Hibbett D.S."/>
            <person name="Grigoriev I.V."/>
        </authorList>
    </citation>
    <scope>NUCLEOTIDE SEQUENCE [LARGE SCALE GENOMIC DNA]</scope>
    <source>
        <strain evidence="9">FD-172 SS1</strain>
    </source>
</reference>
<dbReference type="PANTHER" id="PTHR24291">
    <property type="entry name" value="CYTOCHROME P450 FAMILY 4"/>
    <property type="match status" value="1"/>
</dbReference>
<evidence type="ECO:0000256" key="1">
    <source>
        <dbReference type="ARBA" id="ARBA00010617"/>
    </source>
</evidence>
<comment type="similarity">
    <text evidence="1">Belongs to the cytochrome P450 family.</text>
</comment>
<keyword evidence="5 7" id="KW-0408">Iron</keyword>
<dbReference type="InterPro" id="IPR002401">
    <property type="entry name" value="Cyt_P450_E_grp-I"/>
</dbReference>
<feature type="binding site" description="axial binding residue" evidence="7">
    <location>
        <position position="462"/>
    </location>
    <ligand>
        <name>heme</name>
        <dbReference type="ChEBI" id="CHEBI:30413"/>
    </ligand>
    <ligandPart>
        <name>Fe</name>
        <dbReference type="ChEBI" id="CHEBI:18248"/>
    </ligandPart>
</feature>
<accession>A0A067MRU8</accession>
<dbReference type="AlphaFoldDB" id="A0A067MRU8"/>
<evidence type="ECO:0000313" key="9">
    <source>
        <dbReference type="Proteomes" id="UP000027195"/>
    </source>
</evidence>
<organism evidence="8 9">
    <name type="scientific">Botryobasidium botryosum (strain FD-172 SS1)</name>
    <dbReference type="NCBI Taxonomy" id="930990"/>
    <lineage>
        <taxon>Eukaryota</taxon>
        <taxon>Fungi</taxon>
        <taxon>Dikarya</taxon>
        <taxon>Basidiomycota</taxon>
        <taxon>Agaricomycotina</taxon>
        <taxon>Agaricomycetes</taxon>
        <taxon>Cantharellales</taxon>
        <taxon>Botryobasidiaceae</taxon>
        <taxon>Botryobasidium</taxon>
    </lineage>
</organism>
<dbReference type="GO" id="GO:0004497">
    <property type="term" value="F:monooxygenase activity"/>
    <property type="evidence" value="ECO:0007669"/>
    <property type="project" value="UniProtKB-KW"/>
</dbReference>
<keyword evidence="6" id="KW-0503">Monooxygenase</keyword>
<dbReference type="PRINTS" id="PR00463">
    <property type="entry name" value="EP450I"/>
</dbReference>
<evidence type="ECO:0000256" key="7">
    <source>
        <dbReference type="PIRSR" id="PIRSR602401-1"/>
    </source>
</evidence>
<evidence type="ECO:0000256" key="4">
    <source>
        <dbReference type="ARBA" id="ARBA00023002"/>
    </source>
</evidence>
<dbReference type="InParanoid" id="A0A067MRU8"/>
<dbReference type="Gene3D" id="1.10.630.10">
    <property type="entry name" value="Cytochrome P450"/>
    <property type="match status" value="1"/>
</dbReference>
<name>A0A067MRU8_BOTB1</name>
<proteinExistence type="inferred from homology"/>
<dbReference type="HOGENOM" id="CLU_001570_25_0_1"/>
<dbReference type="EMBL" id="KL198021">
    <property type="protein sequence ID" value="KDQ18304.1"/>
    <property type="molecule type" value="Genomic_DNA"/>
</dbReference>
<keyword evidence="2 7" id="KW-0349">Heme</keyword>
<dbReference type="SUPFAM" id="SSF48264">
    <property type="entry name" value="Cytochrome P450"/>
    <property type="match status" value="1"/>
</dbReference>
<evidence type="ECO:0000256" key="5">
    <source>
        <dbReference type="ARBA" id="ARBA00023004"/>
    </source>
</evidence>
<dbReference type="Proteomes" id="UP000027195">
    <property type="component" value="Unassembled WGS sequence"/>
</dbReference>
<comment type="cofactor">
    <cofactor evidence="7">
        <name>heme</name>
        <dbReference type="ChEBI" id="CHEBI:30413"/>
    </cofactor>
</comment>
<keyword evidence="3 7" id="KW-0479">Metal-binding</keyword>
<dbReference type="GO" id="GO:0005506">
    <property type="term" value="F:iron ion binding"/>
    <property type="evidence" value="ECO:0007669"/>
    <property type="project" value="InterPro"/>
</dbReference>
<keyword evidence="4" id="KW-0560">Oxidoreductase</keyword>
<dbReference type="PANTHER" id="PTHR24291:SF50">
    <property type="entry name" value="BIFUNCTIONAL ALBAFLAVENONE MONOOXYGENASE_TERPENE SYNTHASE"/>
    <property type="match status" value="1"/>
</dbReference>
<evidence type="ECO:0008006" key="10">
    <source>
        <dbReference type="Google" id="ProtNLM"/>
    </source>
</evidence>
<protein>
    <recommendedName>
        <fullName evidence="10">Cytochrome P450</fullName>
    </recommendedName>
</protein>
<dbReference type="GO" id="GO:0016705">
    <property type="term" value="F:oxidoreductase activity, acting on paired donors, with incorporation or reduction of molecular oxygen"/>
    <property type="evidence" value="ECO:0007669"/>
    <property type="project" value="InterPro"/>
</dbReference>